<dbReference type="GO" id="GO:0005975">
    <property type="term" value="P:carbohydrate metabolic process"/>
    <property type="evidence" value="ECO:0007669"/>
    <property type="project" value="InterPro"/>
</dbReference>
<dbReference type="GO" id="GO:0030596">
    <property type="term" value="F:alpha-L-rhamnosidase activity"/>
    <property type="evidence" value="ECO:0007669"/>
    <property type="project" value="UniProtKB-EC"/>
</dbReference>
<dbReference type="Pfam" id="PF17390">
    <property type="entry name" value="Bac_rhamnosid_C"/>
    <property type="match status" value="1"/>
</dbReference>
<evidence type="ECO:0000259" key="6">
    <source>
        <dbReference type="Pfam" id="PF17389"/>
    </source>
</evidence>
<dbReference type="InterPro" id="IPR013783">
    <property type="entry name" value="Ig-like_fold"/>
</dbReference>
<dbReference type="InterPro" id="IPR035398">
    <property type="entry name" value="Bac_rhamnosid_C"/>
</dbReference>
<accession>A0A117M111</accession>
<dbReference type="Pfam" id="PF17389">
    <property type="entry name" value="Bac_rhamnosid6H"/>
    <property type="match status" value="1"/>
</dbReference>
<evidence type="ECO:0000313" key="8">
    <source>
        <dbReference type="EMBL" id="KUK78431.1"/>
    </source>
</evidence>
<evidence type="ECO:0000256" key="3">
    <source>
        <dbReference type="ARBA" id="ARBA00022801"/>
    </source>
</evidence>
<dbReference type="Pfam" id="PF05592">
    <property type="entry name" value="Bac_rhamnosid"/>
    <property type="match status" value="1"/>
</dbReference>
<dbReference type="Gene3D" id="2.60.420.10">
    <property type="entry name" value="Maltose phosphorylase, domain 3"/>
    <property type="match status" value="1"/>
</dbReference>
<dbReference type="EMBL" id="LGGN01000033">
    <property type="protein sequence ID" value="KUK78431.1"/>
    <property type="molecule type" value="Genomic_DNA"/>
</dbReference>
<dbReference type="PIRSF" id="PIRSF010631">
    <property type="entry name" value="A-rhamnsds"/>
    <property type="match status" value="1"/>
</dbReference>
<dbReference type="SUPFAM" id="SSF48208">
    <property type="entry name" value="Six-hairpin glycosidases"/>
    <property type="match status" value="1"/>
</dbReference>
<feature type="domain" description="Bacterial alpha-L-rhamnosidase N-terminal" evidence="5">
    <location>
        <begin position="181"/>
        <end position="345"/>
    </location>
</feature>
<name>A0A117M111_9BACT</name>
<evidence type="ECO:0000259" key="7">
    <source>
        <dbReference type="Pfam" id="PF17390"/>
    </source>
</evidence>
<protein>
    <recommendedName>
        <fullName evidence="2">alpha-L-rhamnosidase</fullName>
        <ecNumber evidence="2">3.2.1.40</ecNumber>
    </recommendedName>
</protein>
<organism evidence="8 9">
    <name type="scientific">Proteiniphilum acetatigenes</name>
    <dbReference type="NCBI Taxonomy" id="294710"/>
    <lineage>
        <taxon>Bacteria</taxon>
        <taxon>Pseudomonadati</taxon>
        <taxon>Bacteroidota</taxon>
        <taxon>Bacteroidia</taxon>
        <taxon>Bacteroidales</taxon>
        <taxon>Dysgonomonadaceae</taxon>
        <taxon>Proteiniphilum</taxon>
    </lineage>
</organism>
<dbReference type="Pfam" id="PF08531">
    <property type="entry name" value="Bac_rhamnosid_N"/>
    <property type="match status" value="1"/>
</dbReference>
<proteinExistence type="predicted"/>
<dbReference type="PANTHER" id="PTHR33307:SF6">
    <property type="entry name" value="ALPHA-RHAMNOSIDASE (EUROFUNG)-RELATED"/>
    <property type="match status" value="1"/>
</dbReference>
<dbReference type="InterPro" id="IPR035396">
    <property type="entry name" value="Bac_rhamnosid6H"/>
</dbReference>
<reference evidence="9" key="1">
    <citation type="journal article" date="2015" name="MBio">
        <title>Genome-Resolved Metagenomic Analysis Reveals Roles for Candidate Phyla and Other Microbial Community Members in Biogeochemical Transformations in Oil Reservoirs.</title>
        <authorList>
            <person name="Hu P."/>
            <person name="Tom L."/>
            <person name="Singh A."/>
            <person name="Thomas B.C."/>
            <person name="Baker B.J."/>
            <person name="Piceno Y.M."/>
            <person name="Andersen G.L."/>
            <person name="Banfield J.F."/>
        </authorList>
    </citation>
    <scope>NUCLEOTIDE SEQUENCE [LARGE SCALE GENOMIC DNA]</scope>
</reference>
<feature type="domain" description="Alpha-L-rhamnosidase six-hairpin glycosidase" evidence="6">
    <location>
        <begin position="456"/>
        <end position="795"/>
    </location>
</feature>
<dbReference type="InterPro" id="IPR013737">
    <property type="entry name" value="Bac_rhamnosid_N"/>
</dbReference>
<dbReference type="InterPro" id="IPR012341">
    <property type="entry name" value="6hp_glycosidase-like_sf"/>
</dbReference>
<dbReference type="Gene3D" id="2.60.120.260">
    <property type="entry name" value="Galactose-binding domain-like"/>
    <property type="match status" value="2"/>
</dbReference>
<dbReference type="Proteomes" id="UP000053860">
    <property type="component" value="Unassembled WGS sequence"/>
</dbReference>
<feature type="domain" description="Alpha-L-rhamnosidase concanavalin-like" evidence="4">
    <location>
        <begin position="354"/>
        <end position="450"/>
    </location>
</feature>
<dbReference type="Gene3D" id="2.60.40.10">
    <property type="entry name" value="Immunoglobulins"/>
    <property type="match status" value="1"/>
</dbReference>
<dbReference type="InterPro" id="IPR016007">
    <property type="entry name" value="Alpha_rhamnosid"/>
</dbReference>
<feature type="domain" description="Alpha-L-rhamnosidase C-terminal" evidence="7">
    <location>
        <begin position="797"/>
        <end position="870"/>
    </location>
</feature>
<keyword evidence="3" id="KW-0378">Hydrolase</keyword>
<dbReference type="InterPro" id="IPR008979">
    <property type="entry name" value="Galactose-bd-like_sf"/>
</dbReference>
<dbReference type="Pfam" id="PF25788">
    <property type="entry name" value="Ig_Rha78A_N"/>
    <property type="match status" value="1"/>
</dbReference>
<comment type="catalytic activity">
    <reaction evidence="1">
        <text>Hydrolysis of terminal non-reducing alpha-L-rhamnose residues in alpha-L-rhamnosides.</text>
        <dbReference type="EC" id="3.2.1.40"/>
    </reaction>
</comment>
<dbReference type="EC" id="3.2.1.40" evidence="2"/>
<comment type="caution">
    <text evidence="8">The sequence shown here is derived from an EMBL/GenBank/DDBJ whole genome shotgun (WGS) entry which is preliminary data.</text>
</comment>
<dbReference type="PROSITE" id="PS51257">
    <property type="entry name" value="PROKAR_LIPOPROTEIN"/>
    <property type="match status" value="1"/>
</dbReference>
<evidence type="ECO:0000313" key="9">
    <source>
        <dbReference type="Proteomes" id="UP000053860"/>
    </source>
</evidence>
<evidence type="ECO:0000256" key="2">
    <source>
        <dbReference type="ARBA" id="ARBA00012652"/>
    </source>
</evidence>
<dbReference type="PANTHER" id="PTHR33307">
    <property type="entry name" value="ALPHA-RHAMNOSIDASE (EUROFUNG)"/>
    <property type="match status" value="1"/>
</dbReference>
<dbReference type="InterPro" id="IPR008902">
    <property type="entry name" value="Rhamnosid_concanavalin"/>
</dbReference>
<evidence type="ECO:0000259" key="4">
    <source>
        <dbReference type="Pfam" id="PF05592"/>
    </source>
</evidence>
<dbReference type="Gene3D" id="1.50.10.10">
    <property type="match status" value="1"/>
</dbReference>
<dbReference type="AlphaFoldDB" id="A0A117M111"/>
<dbReference type="SUPFAM" id="SSF49785">
    <property type="entry name" value="Galactose-binding domain-like"/>
    <property type="match status" value="1"/>
</dbReference>
<dbReference type="InterPro" id="IPR008928">
    <property type="entry name" value="6-hairpin_glycosidase_sf"/>
</dbReference>
<gene>
    <name evidence="8" type="ORF">XD92_0311</name>
</gene>
<sequence length="895" mass="101324">MKLKNITKQTVSLSIILLTLGCSQKSHLSVTDPKCENLKEPLGINTLHPRFSWKNSSENEGAKQTAFQIVIASDMNKLSEERADFWNPGKTLSSESILIEYDGKELSSGQLLYWKVRVWDENDQVSKWSKPAKFGVGLLNPSDWTASFIKYTEVDANGFQSCPQFRKQFSVEQPDKKETFLLHVNSLGYHEIYLNGKKVGEDVISPAVSQFNKRSLINTYDVTNYIKTGQNNLIIWIGSGWYTEGLPGVIGDGPLVRAQLVKISGQSIDKVVITDESWTARNSGYRRIGNWRSGQFGGEEVTGNVEEQNRALTNPDELTWASVSKADVPEHEVTPQMVEPNRIKETVNPNTVSKLNDSTFLVDMGTTITGWFEITFPELADKQEIVMEFSDHLNENGEITDQGQIDRYIASGSGTEHFKNKFNYHGFRYVRISNLGKAPEIRDIKAHLIHTDFELTSTFVSSDDDLNRIHDMISYTLRNVGLGGYLVDCPHLERLGYGGDGNASTVTAQTMFNLAPLYSNWLQAWSDVIREDGGMPHTAPNPYNAGGGPFWCGFIISASWNTYQHYGDVRILKKYYPVMQQWLGYVDRYSVEGLLKKWPNTDYRNWYLGDWATPEGVGDPNHEDERSVDLVNNCYISVCLSQMEDIATVLGKEDDKKLYSEKRSQLNKKIHDTFYNVEEGYYATGSQIDIIFPMISGVAPAELKDQLTDILIEKTEKEYNGHLNTGLVGIPVMMEWAATANEPGFVYSMLKKKTYPGYLYMLENGATTTWEHWNGERSRIHNCYNGVGQWFYQVVGGIRPVRGEKAYKKFIIQPQIPNGVTWARTSQETPYGEISVYWKLQDEKMKMNIRVPVGSTGILQYPEGTTEIKINSKTITITGNQLELESGKHTVEYLL</sequence>
<evidence type="ECO:0000259" key="5">
    <source>
        <dbReference type="Pfam" id="PF08531"/>
    </source>
</evidence>
<evidence type="ECO:0000256" key="1">
    <source>
        <dbReference type="ARBA" id="ARBA00001445"/>
    </source>
</evidence>